<accession>A0A8H3F905</accession>
<feature type="transmembrane region" description="Helical" evidence="6">
    <location>
        <begin position="44"/>
        <end position="67"/>
    </location>
</feature>
<organism evidence="8 9">
    <name type="scientific">Imshaugia aleurites</name>
    <dbReference type="NCBI Taxonomy" id="172621"/>
    <lineage>
        <taxon>Eukaryota</taxon>
        <taxon>Fungi</taxon>
        <taxon>Dikarya</taxon>
        <taxon>Ascomycota</taxon>
        <taxon>Pezizomycotina</taxon>
        <taxon>Lecanoromycetes</taxon>
        <taxon>OSLEUM clade</taxon>
        <taxon>Lecanoromycetidae</taxon>
        <taxon>Lecanorales</taxon>
        <taxon>Lecanorineae</taxon>
        <taxon>Parmeliaceae</taxon>
        <taxon>Imshaugia</taxon>
    </lineage>
</organism>
<comment type="caution">
    <text evidence="8">The sequence shown here is derived from an EMBL/GenBank/DDBJ whole genome shotgun (WGS) entry which is preliminary data.</text>
</comment>
<feature type="transmembrane region" description="Helical" evidence="6">
    <location>
        <begin position="159"/>
        <end position="178"/>
    </location>
</feature>
<dbReference type="OrthoDB" id="5393606at2759"/>
<gene>
    <name evidence="8" type="ORF">IMSHALPRED_004263</name>
</gene>
<comment type="subcellular location">
    <subcellularLocation>
        <location evidence="1">Membrane</location>
        <topology evidence="1">Multi-pass membrane protein</topology>
    </subcellularLocation>
</comment>
<evidence type="ECO:0000256" key="6">
    <source>
        <dbReference type="SAM" id="Phobius"/>
    </source>
</evidence>
<feature type="transmembrane region" description="Helical" evidence="6">
    <location>
        <begin position="87"/>
        <end position="108"/>
    </location>
</feature>
<evidence type="ECO:0000256" key="3">
    <source>
        <dbReference type="ARBA" id="ARBA00022989"/>
    </source>
</evidence>
<keyword evidence="2 6" id="KW-0812">Transmembrane</keyword>
<keyword evidence="9" id="KW-1185">Reference proteome</keyword>
<feature type="transmembrane region" description="Helical" evidence="6">
    <location>
        <begin position="6"/>
        <end position="23"/>
    </location>
</feature>
<dbReference type="Pfam" id="PF20684">
    <property type="entry name" value="Fung_rhodopsin"/>
    <property type="match status" value="1"/>
</dbReference>
<dbReference type="PANTHER" id="PTHR33048:SF157">
    <property type="entry name" value="INTEGRAL MEMBRANE PROTEIN"/>
    <property type="match status" value="1"/>
</dbReference>
<evidence type="ECO:0000313" key="9">
    <source>
        <dbReference type="Proteomes" id="UP000664534"/>
    </source>
</evidence>
<sequence length="328" mass="36430">MYGVASVIVTAVLLPLLGFVAVCSRFYTRVRLTSTFVGIDDWSIAFSCLLVLGQGAAQIVGAVIGVLGRDDEPTADWRAANQAKITYATIIVEKFTYSCIKLSVLFFYRRIFLRRKTFRIVNNILIVLIALWGLVFFLLQVILESDNGHSVQPWGSQEWLLLWFAITDVLSDIAILALPYPCIRALQMSRRSKVELTLIFMLGTLSLVFGVVRLYFVTYRFAIFLDPSRPSSNTNTPPTFWTTAEVSVGLLAACLPPLKPLLVKIGGPIKHGLVSLRAGRSTQPERLSSEEHIAKIHGFNEGEMEAAKGAEYEMSDYDRIGAEEDAGK</sequence>
<evidence type="ECO:0000256" key="1">
    <source>
        <dbReference type="ARBA" id="ARBA00004141"/>
    </source>
</evidence>
<evidence type="ECO:0000256" key="5">
    <source>
        <dbReference type="ARBA" id="ARBA00038359"/>
    </source>
</evidence>
<dbReference type="GO" id="GO:0016020">
    <property type="term" value="C:membrane"/>
    <property type="evidence" value="ECO:0007669"/>
    <property type="project" value="UniProtKB-SubCell"/>
</dbReference>
<dbReference type="EMBL" id="CAJPDT010000020">
    <property type="protein sequence ID" value="CAF9918272.1"/>
    <property type="molecule type" value="Genomic_DNA"/>
</dbReference>
<evidence type="ECO:0000259" key="7">
    <source>
        <dbReference type="Pfam" id="PF20684"/>
    </source>
</evidence>
<protein>
    <recommendedName>
        <fullName evidence="7">Rhodopsin domain-containing protein</fullName>
    </recommendedName>
</protein>
<name>A0A8H3F905_9LECA</name>
<evidence type="ECO:0000313" key="8">
    <source>
        <dbReference type="EMBL" id="CAF9918272.1"/>
    </source>
</evidence>
<dbReference type="InterPro" id="IPR049326">
    <property type="entry name" value="Rhodopsin_dom_fungi"/>
</dbReference>
<proteinExistence type="inferred from homology"/>
<keyword evidence="4 6" id="KW-0472">Membrane</keyword>
<feature type="transmembrane region" description="Helical" evidence="6">
    <location>
        <begin position="198"/>
        <end position="219"/>
    </location>
</feature>
<dbReference type="Proteomes" id="UP000664534">
    <property type="component" value="Unassembled WGS sequence"/>
</dbReference>
<dbReference type="InterPro" id="IPR052337">
    <property type="entry name" value="SAT4-like"/>
</dbReference>
<dbReference type="PANTHER" id="PTHR33048">
    <property type="entry name" value="PTH11-LIKE INTEGRAL MEMBRANE PROTEIN (AFU_ORTHOLOGUE AFUA_5G11245)"/>
    <property type="match status" value="1"/>
</dbReference>
<comment type="similarity">
    <text evidence="5">Belongs to the SAT4 family.</text>
</comment>
<feature type="transmembrane region" description="Helical" evidence="6">
    <location>
        <begin position="120"/>
        <end position="139"/>
    </location>
</feature>
<evidence type="ECO:0000256" key="2">
    <source>
        <dbReference type="ARBA" id="ARBA00022692"/>
    </source>
</evidence>
<feature type="domain" description="Rhodopsin" evidence="7">
    <location>
        <begin position="25"/>
        <end position="263"/>
    </location>
</feature>
<dbReference type="AlphaFoldDB" id="A0A8H3F905"/>
<evidence type="ECO:0000256" key="4">
    <source>
        <dbReference type="ARBA" id="ARBA00023136"/>
    </source>
</evidence>
<reference evidence="8" key="1">
    <citation type="submission" date="2021-03" db="EMBL/GenBank/DDBJ databases">
        <authorList>
            <person name="Tagirdzhanova G."/>
        </authorList>
    </citation>
    <scope>NUCLEOTIDE SEQUENCE</scope>
</reference>
<keyword evidence="3 6" id="KW-1133">Transmembrane helix</keyword>